<protein>
    <submittedName>
        <fullName evidence="1">Uncharacterized protein</fullName>
    </submittedName>
</protein>
<keyword evidence="2" id="KW-1185">Reference proteome</keyword>
<organism evidence="1 2">
    <name type="scientific">Caerostris extrusa</name>
    <name type="common">Bark spider</name>
    <name type="synonym">Caerostris bankana</name>
    <dbReference type="NCBI Taxonomy" id="172846"/>
    <lineage>
        <taxon>Eukaryota</taxon>
        <taxon>Metazoa</taxon>
        <taxon>Ecdysozoa</taxon>
        <taxon>Arthropoda</taxon>
        <taxon>Chelicerata</taxon>
        <taxon>Arachnida</taxon>
        <taxon>Araneae</taxon>
        <taxon>Araneomorphae</taxon>
        <taxon>Entelegynae</taxon>
        <taxon>Araneoidea</taxon>
        <taxon>Araneidae</taxon>
        <taxon>Caerostris</taxon>
    </lineage>
</organism>
<accession>A0AAV4VQ51</accession>
<comment type="caution">
    <text evidence="1">The sequence shown here is derived from an EMBL/GenBank/DDBJ whole genome shotgun (WGS) entry which is preliminary data.</text>
</comment>
<reference evidence="1 2" key="1">
    <citation type="submission" date="2021-06" db="EMBL/GenBank/DDBJ databases">
        <title>Caerostris extrusa draft genome.</title>
        <authorList>
            <person name="Kono N."/>
            <person name="Arakawa K."/>
        </authorList>
    </citation>
    <scope>NUCLEOTIDE SEQUENCE [LARGE SCALE GENOMIC DNA]</scope>
</reference>
<evidence type="ECO:0000313" key="2">
    <source>
        <dbReference type="Proteomes" id="UP001054945"/>
    </source>
</evidence>
<name>A0AAV4VQ51_CAEEX</name>
<dbReference type="Proteomes" id="UP001054945">
    <property type="component" value="Unassembled WGS sequence"/>
</dbReference>
<evidence type="ECO:0000313" key="1">
    <source>
        <dbReference type="EMBL" id="GIY72372.1"/>
    </source>
</evidence>
<sequence>MPLPVLKESFLGMAINFFKTPWTSLFPNYMVPGVLFSCKIKLPGSNRGCYGCYMDKSPVEIVGKQRARSQKQRLMTSPFPTSEMLLVTSAGAFQYSGRMMFKMYLMSHREENYNPPGHNKLILPDSFDQGDTKIKYEHNR</sequence>
<proteinExistence type="predicted"/>
<dbReference type="EMBL" id="BPLR01014937">
    <property type="protein sequence ID" value="GIY72372.1"/>
    <property type="molecule type" value="Genomic_DNA"/>
</dbReference>
<dbReference type="AlphaFoldDB" id="A0AAV4VQ51"/>
<gene>
    <name evidence="1" type="ORF">CEXT_786081</name>
</gene>